<dbReference type="CDD" id="cd03249">
    <property type="entry name" value="ABC_MTABC3_MDL1_MDL2"/>
    <property type="match status" value="2"/>
</dbReference>
<accession>A0A7J6VMK1</accession>
<dbReference type="Proteomes" id="UP000554482">
    <property type="component" value="Unassembled WGS sequence"/>
</dbReference>
<keyword evidence="5" id="KW-0677">Repeat</keyword>
<dbReference type="Gene3D" id="1.20.1560.10">
    <property type="entry name" value="ABC transporter type 1, transmembrane domain"/>
    <property type="match status" value="1"/>
</dbReference>
<dbReference type="PROSITE" id="PS00211">
    <property type="entry name" value="ABC_TRANSPORTER_1"/>
    <property type="match status" value="2"/>
</dbReference>
<evidence type="ECO:0000313" key="14">
    <source>
        <dbReference type="Proteomes" id="UP000554482"/>
    </source>
</evidence>
<dbReference type="Pfam" id="PF00005">
    <property type="entry name" value="ABC_tran"/>
    <property type="match status" value="2"/>
</dbReference>
<evidence type="ECO:0000256" key="4">
    <source>
        <dbReference type="ARBA" id="ARBA00022692"/>
    </source>
</evidence>
<evidence type="ECO:0000259" key="11">
    <source>
        <dbReference type="PROSITE" id="PS50893"/>
    </source>
</evidence>
<evidence type="ECO:0000256" key="6">
    <source>
        <dbReference type="ARBA" id="ARBA00022741"/>
    </source>
</evidence>
<dbReference type="InterPro" id="IPR017871">
    <property type="entry name" value="ABC_transporter-like_CS"/>
</dbReference>
<dbReference type="PANTHER" id="PTHR43394">
    <property type="entry name" value="ATP-DEPENDENT PERMEASE MDL1, MITOCHONDRIAL"/>
    <property type="match status" value="1"/>
</dbReference>
<feature type="non-terminal residue" evidence="13">
    <location>
        <position position="1"/>
    </location>
</feature>
<keyword evidence="3" id="KW-0813">Transport</keyword>
<evidence type="ECO:0000259" key="12">
    <source>
        <dbReference type="PROSITE" id="PS50929"/>
    </source>
</evidence>
<dbReference type="InterPro" id="IPR011527">
    <property type="entry name" value="ABC1_TM_dom"/>
</dbReference>
<keyword evidence="7" id="KW-0067">ATP-binding</keyword>
<feature type="domain" description="ABC transmembrane type-1" evidence="12">
    <location>
        <begin position="448"/>
        <end position="734"/>
    </location>
</feature>
<evidence type="ECO:0000256" key="3">
    <source>
        <dbReference type="ARBA" id="ARBA00022448"/>
    </source>
</evidence>
<comment type="caution">
    <text evidence="13">The sequence shown here is derived from an EMBL/GenBank/DDBJ whole genome shotgun (WGS) entry which is preliminary data.</text>
</comment>
<dbReference type="GO" id="GO:0005524">
    <property type="term" value="F:ATP binding"/>
    <property type="evidence" value="ECO:0007669"/>
    <property type="project" value="UniProtKB-KW"/>
</dbReference>
<dbReference type="SUPFAM" id="SSF52540">
    <property type="entry name" value="P-loop containing nucleoside triphosphate hydrolases"/>
    <property type="match status" value="2"/>
</dbReference>
<dbReference type="FunFam" id="3.40.50.300:FF:000205">
    <property type="entry name" value="ABC transporter B family member 4"/>
    <property type="match status" value="2"/>
</dbReference>
<dbReference type="GO" id="GO:0010329">
    <property type="term" value="F:auxin efflux transmembrane transporter activity"/>
    <property type="evidence" value="ECO:0007669"/>
    <property type="project" value="UniProtKB-ARBA"/>
</dbReference>
<evidence type="ECO:0000313" key="13">
    <source>
        <dbReference type="EMBL" id="KAF5185385.1"/>
    </source>
</evidence>
<evidence type="ECO:0000256" key="8">
    <source>
        <dbReference type="ARBA" id="ARBA00022989"/>
    </source>
</evidence>
<feature type="transmembrane region" description="Helical" evidence="10">
    <location>
        <begin position="578"/>
        <end position="602"/>
    </location>
</feature>
<keyword evidence="14" id="KW-1185">Reference proteome</keyword>
<evidence type="ECO:0000256" key="7">
    <source>
        <dbReference type="ARBA" id="ARBA00022840"/>
    </source>
</evidence>
<dbReference type="SUPFAM" id="SSF90123">
    <property type="entry name" value="ABC transporter transmembrane region"/>
    <property type="match status" value="2"/>
</dbReference>
<organism evidence="13 14">
    <name type="scientific">Thalictrum thalictroides</name>
    <name type="common">Rue-anemone</name>
    <name type="synonym">Anemone thalictroides</name>
    <dbReference type="NCBI Taxonomy" id="46969"/>
    <lineage>
        <taxon>Eukaryota</taxon>
        <taxon>Viridiplantae</taxon>
        <taxon>Streptophyta</taxon>
        <taxon>Embryophyta</taxon>
        <taxon>Tracheophyta</taxon>
        <taxon>Spermatophyta</taxon>
        <taxon>Magnoliopsida</taxon>
        <taxon>Ranunculales</taxon>
        <taxon>Ranunculaceae</taxon>
        <taxon>Thalictroideae</taxon>
        <taxon>Thalictrum</taxon>
    </lineage>
</organism>
<keyword evidence="8 10" id="KW-1133">Transmembrane helix</keyword>
<dbReference type="InterPro" id="IPR027417">
    <property type="entry name" value="P-loop_NTPase"/>
</dbReference>
<dbReference type="Pfam" id="PF00664">
    <property type="entry name" value="ABC_membrane"/>
    <property type="match status" value="2"/>
</dbReference>
<feature type="transmembrane region" description="Helical" evidence="10">
    <location>
        <begin position="671"/>
        <end position="692"/>
    </location>
</feature>
<evidence type="ECO:0000256" key="1">
    <source>
        <dbReference type="ARBA" id="ARBA00004141"/>
    </source>
</evidence>
<reference evidence="13 14" key="1">
    <citation type="submission" date="2020-06" db="EMBL/GenBank/DDBJ databases">
        <title>Transcriptomic and genomic resources for Thalictrum thalictroides and T. hernandezii: Facilitating candidate gene discovery in an emerging model plant lineage.</title>
        <authorList>
            <person name="Arias T."/>
            <person name="Riano-Pachon D.M."/>
            <person name="Di Stilio V.S."/>
        </authorList>
    </citation>
    <scope>NUCLEOTIDE SEQUENCE [LARGE SCALE GENOMIC DNA]</scope>
    <source>
        <strain evidence="14">cv. WT478/WT964</strain>
        <tissue evidence="13">Leaves</tissue>
    </source>
</reference>
<evidence type="ECO:0000256" key="10">
    <source>
        <dbReference type="SAM" id="Phobius"/>
    </source>
</evidence>
<dbReference type="InterPro" id="IPR003439">
    <property type="entry name" value="ABC_transporter-like_ATP-bd"/>
</dbReference>
<keyword evidence="6" id="KW-0547">Nucleotide-binding</keyword>
<dbReference type="FunFam" id="1.20.1560.10:FF:000009">
    <property type="entry name" value="ABC transporter B family member 1"/>
    <property type="match status" value="1"/>
</dbReference>
<gene>
    <name evidence="13" type="ORF">FRX31_025025</name>
</gene>
<dbReference type="GO" id="GO:0005743">
    <property type="term" value="C:mitochondrial inner membrane"/>
    <property type="evidence" value="ECO:0007669"/>
    <property type="project" value="TreeGrafter"/>
</dbReference>
<protein>
    <submittedName>
        <fullName evidence="13">Abc transporter b family member</fullName>
    </submittedName>
</protein>
<evidence type="ECO:0000256" key="2">
    <source>
        <dbReference type="ARBA" id="ARBA00007577"/>
    </source>
</evidence>
<dbReference type="InterPro" id="IPR003593">
    <property type="entry name" value="AAA+_ATPase"/>
</dbReference>
<dbReference type="GO" id="GO:0015421">
    <property type="term" value="F:ABC-type oligopeptide transporter activity"/>
    <property type="evidence" value="ECO:0007669"/>
    <property type="project" value="TreeGrafter"/>
</dbReference>
<keyword evidence="9 10" id="KW-0472">Membrane</keyword>
<dbReference type="PROSITE" id="PS50929">
    <property type="entry name" value="ABC_TM1F"/>
    <property type="match status" value="2"/>
</dbReference>
<dbReference type="GO" id="GO:0090374">
    <property type="term" value="P:oligopeptide export from mitochondrion"/>
    <property type="evidence" value="ECO:0007669"/>
    <property type="project" value="TreeGrafter"/>
</dbReference>
<dbReference type="InterPro" id="IPR036640">
    <property type="entry name" value="ABC1_TM_sf"/>
</dbReference>
<keyword evidence="4 10" id="KW-0812">Transmembrane</keyword>
<sequence length="1007" mass="110638">VIGNIRTVQAFAGEEKAVELYKKSLRETYKYGKRGGLAKGLGLGSMHFVLFSSWAFLIWFTSFVIHKHIANGGESFTTMLNVVIAGLSLGMGAPNISTFFRARAAAYPIFNMIERKTISKASNKTGRMLNKVEGRLQFKDICFSYPSRPDVVIFDKLCLNIPSGKIMALVGGSGSGKSTTISLIERFYEPLSGNIYLDGNEISELELKWLRRQIGLVNQEPALFATSIHENILYGKDDATIEDVTRAAKLSGALSFINNLPHRFETQVGERGIQLSGGQKQRIAISRAILKNPSILLLDEATSALDAESEKSVQQALDRVMVGRTTVVVAHRLSTVRNADSIAVVQGGKIVETGDHDELMSHPHGVYASLVEVQEGDHSSSHPSLGRPASLKYSREMSRGVTSFGQSFRSDKDSISRCDVEETNITKPKHVSVKRLYAMAAPDWIYGVMGTIGAIVFGAQTPLFALGLSQALVSYYMDWDSTQREIKKIALLFCGGAILTVIYQTIEHFSFGIMGERLTLRTREMMFAAILRNEIGWFDETNHSSSILSSRLEADATLLKTIVVDRAAVLLQNISLTLVSFIIGFILNWRITLVILAVYPLIICGHISEKLFIQGYGGNLSKTYLKANMLAGEAVSNIRTVAAFCSEDKVIDLYARELIEPSKRSFSRGQIAGLFYGVSQFFIFSSYGLALWYGSVLMGREQASFQSIMKSFMVLIVTALSMAETLALAPDLIKGHQMTASVFEILDRKTQVTVDVGEELTKIDGNIEIRNVGFSYPSRIDIVIFKDFNLQVSAGKSMALVGSSGSGKSSIISLILRFYDPTAGRVMIDGKDIKKLKLKSLRTFIGLVQQEPALFATSIYENISYGKDNASEAEVIEAAKIANAHNFISSLPEGYSTKVGERGVQLSGGQKQRVAIARAVLKNPKILLLDEATSALDVESERIVQAALDRIMANRTTVMVAHRLSTIQNADQISVLQDGKIVEQGNHATLLEKKGAYYSLVSLQQHQ</sequence>
<evidence type="ECO:0000256" key="5">
    <source>
        <dbReference type="ARBA" id="ARBA00022737"/>
    </source>
</evidence>
<feature type="transmembrane region" description="Helical" evidence="10">
    <location>
        <begin position="444"/>
        <end position="468"/>
    </location>
</feature>
<dbReference type="AlphaFoldDB" id="A0A7J6VMK1"/>
<feature type="transmembrane region" description="Helical" evidence="10">
    <location>
        <begin position="40"/>
        <end position="60"/>
    </location>
</feature>
<dbReference type="EMBL" id="JABWDY010030765">
    <property type="protein sequence ID" value="KAF5185385.1"/>
    <property type="molecule type" value="Genomic_DNA"/>
</dbReference>
<dbReference type="SMART" id="SM00382">
    <property type="entry name" value="AAA"/>
    <property type="match status" value="2"/>
</dbReference>
<feature type="domain" description="ABC transporter" evidence="11">
    <location>
        <begin position="767"/>
        <end position="1003"/>
    </location>
</feature>
<dbReference type="CDD" id="cd18578">
    <property type="entry name" value="ABC_6TM_Pgp_ABCB1_D2_like"/>
    <property type="match status" value="1"/>
</dbReference>
<dbReference type="PANTHER" id="PTHR43394:SF11">
    <property type="entry name" value="ATP-BINDING CASSETTE TRANSPORTER"/>
    <property type="match status" value="1"/>
</dbReference>
<feature type="transmembrane region" description="Helical" evidence="10">
    <location>
        <begin position="712"/>
        <end position="729"/>
    </location>
</feature>
<evidence type="ECO:0000256" key="9">
    <source>
        <dbReference type="ARBA" id="ARBA00023136"/>
    </source>
</evidence>
<dbReference type="OrthoDB" id="6500128at2759"/>
<dbReference type="InterPro" id="IPR039421">
    <property type="entry name" value="Type_1_exporter"/>
</dbReference>
<comment type="similarity">
    <text evidence="2">Belongs to the ABC transporter superfamily. ABCB family. Multidrug resistance exporter (TC 3.A.1.201) subfamily.</text>
</comment>
<feature type="domain" description="ABC transmembrane type-1" evidence="12">
    <location>
        <begin position="1"/>
        <end position="101"/>
    </location>
</feature>
<proteinExistence type="inferred from homology"/>
<feature type="domain" description="ABC transporter" evidence="11">
    <location>
        <begin position="136"/>
        <end position="372"/>
    </location>
</feature>
<name>A0A7J6VMK1_THATH</name>
<feature type="transmembrane region" description="Helical" evidence="10">
    <location>
        <begin position="489"/>
        <end position="506"/>
    </location>
</feature>
<dbReference type="GO" id="GO:0016887">
    <property type="term" value="F:ATP hydrolysis activity"/>
    <property type="evidence" value="ECO:0007669"/>
    <property type="project" value="InterPro"/>
</dbReference>
<dbReference type="GO" id="GO:0005886">
    <property type="term" value="C:plasma membrane"/>
    <property type="evidence" value="ECO:0007669"/>
    <property type="project" value="UniProtKB-ARBA"/>
</dbReference>
<comment type="subcellular location">
    <subcellularLocation>
        <location evidence="1">Membrane</location>
        <topology evidence="1">Multi-pass membrane protein</topology>
    </subcellularLocation>
</comment>
<dbReference type="Gene3D" id="3.40.50.300">
    <property type="entry name" value="P-loop containing nucleotide triphosphate hydrolases"/>
    <property type="match status" value="2"/>
</dbReference>
<dbReference type="PROSITE" id="PS50893">
    <property type="entry name" value="ABC_TRANSPORTER_2"/>
    <property type="match status" value="2"/>
</dbReference>